<accession>B9RXI0</accession>
<dbReference type="PANTHER" id="PTHR33358">
    <property type="entry name" value="F-BOX PROTEIN WITH A DOMAIN PROTEIN"/>
    <property type="match status" value="1"/>
</dbReference>
<protein>
    <recommendedName>
        <fullName evidence="3">F-box protein</fullName>
    </recommendedName>
</protein>
<gene>
    <name evidence="1" type="ORF">RCOM_0903770</name>
</gene>
<dbReference type="Pfam" id="PF14476">
    <property type="entry name" value="Chloroplast_duf"/>
    <property type="match status" value="1"/>
</dbReference>
<evidence type="ECO:0000313" key="2">
    <source>
        <dbReference type="Proteomes" id="UP000008311"/>
    </source>
</evidence>
<organism evidence="1 2">
    <name type="scientific">Ricinus communis</name>
    <name type="common">Castor bean</name>
    <dbReference type="NCBI Taxonomy" id="3988"/>
    <lineage>
        <taxon>Eukaryota</taxon>
        <taxon>Viridiplantae</taxon>
        <taxon>Streptophyta</taxon>
        <taxon>Embryophyta</taxon>
        <taxon>Tracheophyta</taxon>
        <taxon>Spermatophyta</taxon>
        <taxon>Magnoliopsida</taxon>
        <taxon>eudicotyledons</taxon>
        <taxon>Gunneridae</taxon>
        <taxon>Pentapetalae</taxon>
        <taxon>rosids</taxon>
        <taxon>fabids</taxon>
        <taxon>Malpighiales</taxon>
        <taxon>Euphorbiaceae</taxon>
        <taxon>Acalyphoideae</taxon>
        <taxon>Acalypheae</taxon>
        <taxon>Ricinus</taxon>
    </lineage>
</organism>
<dbReference type="AlphaFoldDB" id="B9RXI0"/>
<sequence>MTTLQTSSTLLAGISSSPCCCRRTARAATNVPKIRIGPLFSPKLSNLGLMEELSLKDCRIPTTTPMEKDPISGLNFNNSSSNSDPMVISKLYAIMEIVADRVEMHKNIGEQRDNWNRLLLTSTNAIILTAATMSGLAATSPFMKVSSTILYLAATGLLAMMNSIQPSQLAEEQRNATRLCKQLHHHIREMLTIGNFNINDVNEAVEKILAIDRAYPLPLLGAMLEKFPSSVEPAVWWLQPKQKQAIGLARMTHGNGWNGELEDELRKIVQILKGRDKADYLKLGKQALKVNKILAITGPVLTGVGALGSAFVGTNPLSVIVGVISGALASIINSIEHGGQIGMVFEMYRSNAGFFKLMEETIESNVRERMVEGRENGELLEIKVALQLGRSLSELKHLAESSPSRNGVDTEEFASELF</sequence>
<dbReference type="OrthoDB" id="1897643at2759"/>
<dbReference type="Proteomes" id="UP000008311">
    <property type="component" value="Unassembled WGS sequence"/>
</dbReference>
<evidence type="ECO:0008006" key="3">
    <source>
        <dbReference type="Google" id="ProtNLM"/>
    </source>
</evidence>
<dbReference type="InParanoid" id="B9RXI0"/>
<name>B9RXI0_RICCO</name>
<proteinExistence type="predicted"/>
<keyword evidence="2" id="KW-1185">Reference proteome</keyword>
<dbReference type="PANTHER" id="PTHR33358:SF13">
    <property type="entry name" value="F-BOX PROTEIN"/>
    <property type="match status" value="1"/>
</dbReference>
<dbReference type="OMA" id="RHSACKK"/>
<dbReference type="eggNOG" id="ENOG502QXI0">
    <property type="taxonomic scope" value="Eukaryota"/>
</dbReference>
<dbReference type="EMBL" id="EQ973828">
    <property type="protein sequence ID" value="EEF43836.1"/>
    <property type="molecule type" value="Genomic_DNA"/>
</dbReference>
<dbReference type="STRING" id="3988.B9RXI0"/>
<dbReference type="KEGG" id="rcu:8284166"/>
<reference evidence="2" key="1">
    <citation type="journal article" date="2010" name="Nat. Biotechnol.">
        <title>Draft genome sequence of the oilseed species Ricinus communis.</title>
        <authorList>
            <person name="Chan A.P."/>
            <person name="Crabtree J."/>
            <person name="Zhao Q."/>
            <person name="Lorenzi H."/>
            <person name="Orvis J."/>
            <person name="Puiu D."/>
            <person name="Melake-Berhan A."/>
            <person name="Jones K.M."/>
            <person name="Redman J."/>
            <person name="Chen G."/>
            <person name="Cahoon E.B."/>
            <person name="Gedil M."/>
            <person name="Stanke M."/>
            <person name="Haas B.J."/>
            <person name="Wortman J.R."/>
            <person name="Fraser-Liggett C.M."/>
            <person name="Ravel J."/>
            <person name="Rabinowicz P.D."/>
        </authorList>
    </citation>
    <scope>NUCLEOTIDE SEQUENCE [LARGE SCALE GENOMIC DNA]</scope>
    <source>
        <strain evidence="2">cv. Hale</strain>
    </source>
</reference>
<evidence type="ECO:0000313" key="1">
    <source>
        <dbReference type="EMBL" id="EEF43836.1"/>
    </source>
</evidence>
<dbReference type="InterPro" id="IPR027949">
    <property type="entry name" value="Chloroplast_duf"/>
</dbReference>